<dbReference type="EMBL" id="FRBK01000026">
    <property type="protein sequence ID" value="SHN24817.1"/>
    <property type="molecule type" value="Genomic_DNA"/>
</dbReference>
<organism evidence="1 2">
    <name type="scientific">Streptomyces yunnanensis</name>
    <dbReference type="NCBI Taxonomy" id="156453"/>
    <lineage>
        <taxon>Bacteria</taxon>
        <taxon>Bacillati</taxon>
        <taxon>Actinomycetota</taxon>
        <taxon>Actinomycetes</taxon>
        <taxon>Kitasatosporales</taxon>
        <taxon>Streptomycetaceae</taxon>
        <taxon>Streptomyces</taxon>
    </lineage>
</organism>
<dbReference type="AlphaFoldDB" id="A0A9X8QZL8"/>
<name>A0A9X8QZL8_9ACTN</name>
<accession>A0A9X8QZL8</accession>
<gene>
    <name evidence="1" type="ORF">SAMN05216268_126141</name>
</gene>
<reference evidence="2" key="1">
    <citation type="submission" date="2016-11" db="EMBL/GenBank/DDBJ databases">
        <authorList>
            <person name="Jaros S."/>
            <person name="Januszkiewicz K."/>
            <person name="Wedrychowicz H."/>
        </authorList>
    </citation>
    <scope>NUCLEOTIDE SEQUENCE [LARGE SCALE GENOMIC DNA]</scope>
    <source>
        <strain evidence="2">CGMCC 4.3555</strain>
    </source>
</reference>
<proteinExistence type="predicted"/>
<evidence type="ECO:0000313" key="1">
    <source>
        <dbReference type="EMBL" id="SHN24817.1"/>
    </source>
</evidence>
<comment type="caution">
    <text evidence="1">The sequence shown here is derived from an EMBL/GenBank/DDBJ whole genome shotgun (WGS) entry which is preliminary data.</text>
</comment>
<evidence type="ECO:0000313" key="2">
    <source>
        <dbReference type="Proteomes" id="UP000184388"/>
    </source>
</evidence>
<protein>
    <submittedName>
        <fullName evidence="1">Uncharacterized protein</fullName>
    </submittedName>
</protein>
<dbReference type="Proteomes" id="UP000184388">
    <property type="component" value="Unassembled WGS sequence"/>
</dbReference>
<sequence length="330" mass="35954">MDVVANQRAYAGGLDGSLATIDRRLKNLEFPPPDAVIDRYPVTPVAASQYLNAWQPLRHQQFTGSMSVNYPTSVSAWGSVGTPGVSRADAINGGSVGAAAGPGSHTHGFSGSGRRSFVTGVSRPSLSVGAGLGGWTSRGLSYNITAHQWRALVNSDGWRPWYIVQAHGSRTDLLRLEFEFAGSSHFQMGIGVTREHGTSPPEWRSDVAGLGPNFYFKAGAANKLHRFEMEWRHMDMNDGLHASQQIDSRRWFVVWARSMNNEVLGENGRGGGSRTRDKAQIRPPDVAFSTYKTADNGKLLDLKHNPAAGIHRQDDWGARVYSLNREPGPG</sequence>